<keyword evidence="1" id="KW-1133">Transmembrane helix</keyword>
<sequence>MARRCSALRHTVIVIPCVLLSISLVLNGCSSRSGNTASQSVAAIQSAPYYKSEEMETDKVAAGAMAASDNGLTAYAEEPPAASKPEDYADIPKKIIKEATIRYTTGDFKRAHKELTAIIARFGGEIISEQESRSEVAQQTQMEIRVPSVKFDSCLNSLASADETLLEKNITSKDVTEEYVDVSARMKARKEIEQRYLDILKQAKNVEDVLKVEEQLKTIREEVEAAQGRLQYIDHNVSMSLIHLSFYQAFSNTTPQGPGFFSRIFFSVKDGWNSILTALISFTALWPVWMVTFVLFIVIRRYRKRRRLAKAVA</sequence>
<protein>
    <submittedName>
        <fullName evidence="3">DUF4349 domain-containing protein</fullName>
    </submittedName>
</protein>
<evidence type="ECO:0000256" key="1">
    <source>
        <dbReference type="SAM" id="Phobius"/>
    </source>
</evidence>
<dbReference type="InterPro" id="IPR025645">
    <property type="entry name" value="DUF4349"/>
</dbReference>
<name>A0ABY4HVC7_CHIFI</name>
<dbReference type="Proteomes" id="UP000830198">
    <property type="component" value="Chromosome"/>
</dbReference>
<gene>
    <name evidence="3" type="ORF">MYF79_22615</name>
</gene>
<keyword evidence="1" id="KW-0472">Membrane</keyword>
<accession>A0ABY4HVC7</accession>
<organism evidence="3 4">
    <name type="scientific">Chitinophaga filiformis</name>
    <name type="common">Myxococcus filiformis</name>
    <name type="synonym">Flexibacter filiformis</name>
    <dbReference type="NCBI Taxonomy" id="104663"/>
    <lineage>
        <taxon>Bacteria</taxon>
        <taxon>Pseudomonadati</taxon>
        <taxon>Bacteroidota</taxon>
        <taxon>Chitinophagia</taxon>
        <taxon>Chitinophagales</taxon>
        <taxon>Chitinophagaceae</taxon>
        <taxon>Chitinophaga</taxon>
    </lineage>
</organism>
<keyword evidence="4" id="KW-1185">Reference proteome</keyword>
<evidence type="ECO:0000313" key="3">
    <source>
        <dbReference type="EMBL" id="UPK67745.1"/>
    </source>
</evidence>
<feature type="domain" description="DUF4349" evidence="2">
    <location>
        <begin position="93"/>
        <end position="299"/>
    </location>
</feature>
<feature type="transmembrane region" description="Helical" evidence="1">
    <location>
        <begin position="275"/>
        <end position="299"/>
    </location>
</feature>
<reference evidence="3 4" key="1">
    <citation type="submission" date="2022-04" db="EMBL/GenBank/DDBJ databases">
        <title>The arsenic-methylating capacity of Chitinophaga filiformis YT5 during chitin decomposition.</title>
        <authorList>
            <person name="Chen G."/>
            <person name="Liang Y."/>
        </authorList>
    </citation>
    <scope>NUCLEOTIDE SEQUENCE [LARGE SCALE GENOMIC DNA]</scope>
    <source>
        <strain evidence="3 4">YT5</strain>
    </source>
</reference>
<dbReference type="EMBL" id="CP095855">
    <property type="protein sequence ID" value="UPK67745.1"/>
    <property type="molecule type" value="Genomic_DNA"/>
</dbReference>
<dbReference type="Pfam" id="PF14257">
    <property type="entry name" value="DUF4349"/>
    <property type="match status" value="1"/>
</dbReference>
<dbReference type="RefSeq" id="WP_247810100.1">
    <property type="nucleotide sequence ID" value="NZ_CP095855.1"/>
</dbReference>
<proteinExistence type="predicted"/>
<evidence type="ECO:0000259" key="2">
    <source>
        <dbReference type="Pfam" id="PF14257"/>
    </source>
</evidence>
<keyword evidence="1" id="KW-0812">Transmembrane</keyword>
<evidence type="ECO:0000313" key="4">
    <source>
        <dbReference type="Proteomes" id="UP000830198"/>
    </source>
</evidence>